<organism evidence="11">
    <name type="scientific">marine sediment metagenome</name>
    <dbReference type="NCBI Taxonomy" id="412755"/>
    <lineage>
        <taxon>unclassified sequences</taxon>
        <taxon>metagenomes</taxon>
        <taxon>ecological metagenomes</taxon>
    </lineage>
</organism>
<evidence type="ECO:0000256" key="5">
    <source>
        <dbReference type="ARBA" id="ARBA00022705"/>
    </source>
</evidence>
<evidence type="ECO:0000313" key="11">
    <source>
        <dbReference type="EMBL" id="GAH19659.1"/>
    </source>
</evidence>
<dbReference type="EMBL" id="BARU01000335">
    <property type="protein sequence ID" value="GAH19659.1"/>
    <property type="molecule type" value="Genomic_DNA"/>
</dbReference>
<dbReference type="SUPFAM" id="SSF52540">
    <property type="entry name" value="P-loop containing nucleoside triphosphate hydrolases"/>
    <property type="match status" value="1"/>
</dbReference>
<dbReference type="Gene3D" id="1.20.272.10">
    <property type="match status" value="1"/>
</dbReference>
<dbReference type="Gene3D" id="1.10.8.60">
    <property type="match status" value="1"/>
</dbReference>
<dbReference type="InterPro" id="IPR027417">
    <property type="entry name" value="P-loop_NTPase"/>
</dbReference>
<dbReference type="PANTHER" id="PTHR34388">
    <property type="entry name" value="DNA POLYMERASE III SUBUNIT DELTA"/>
    <property type="match status" value="1"/>
</dbReference>
<evidence type="ECO:0000256" key="1">
    <source>
        <dbReference type="ARBA" id="ARBA00012417"/>
    </source>
</evidence>
<evidence type="ECO:0000256" key="6">
    <source>
        <dbReference type="ARBA" id="ARBA00022932"/>
    </source>
</evidence>
<keyword evidence="6" id="KW-0239">DNA-directed DNA polymerase</keyword>
<feature type="domain" description="DNA polymerase III delta subunit-like C-terminal" evidence="10">
    <location>
        <begin position="209"/>
        <end position="328"/>
    </location>
</feature>
<keyword evidence="4" id="KW-0548">Nucleotidyltransferase</keyword>
<evidence type="ECO:0000256" key="2">
    <source>
        <dbReference type="ARBA" id="ARBA00017703"/>
    </source>
</evidence>
<dbReference type="EC" id="2.7.7.7" evidence="1"/>
<evidence type="ECO:0000256" key="7">
    <source>
        <dbReference type="ARBA" id="ARBA00034754"/>
    </source>
</evidence>
<keyword evidence="3" id="KW-0808">Transferase</keyword>
<protein>
    <recommendedName>
        <fullName evidence="2">DNA polymerase III subunit delta</fullName>
        <ecNumber evidence="1">2.7.7.7</ecNumber>
    </recommendedName>
</protein>
<keyword evidence="5" id="KW-0235">DNA replication</keyword>
<dbReference type="Pfam" id="PF06144">
    <property type="entry name" value="DNA_pol3_delta"/>
    <property type="match status" value="1"/>
</dbReference>
<evidence type="ECO:0000256" key="8">
    <source>
        <dbReference type="ARBA" id="ARBA00049244"/>
    </source>
</evidence>
<dbReference type="Pfam" id="PF21694">
    <property type="entry name" value="DNA_pol3_delta_C"/>
    <property type="match status" value="1"/>
</dbReference>
<evidence type="ECO:0000256" key="3">
    <source>
        <dbReference type="ARBA" id="ARBA00022679"/>
    </source>
</evidence>
<dbReference type="PANTHER" id="PTHR34388:SF1">
    <property type="entry name" value="DNA POLYMERASE III SUBUNIT DELTA"/>
    <property type="match status" value="1"/>
</dbReference>
<comment type="catalytic activity">
    <reaction evidence="8">
        <text>DNA(n) + a 2'-deoxyribonucleoside 5'-triphosphate = DNA(n+1) + diphosphate</text>
        <dbReference type="Rhea" id="RHEA:22508"/>
        <dbReference type="Rhea" id="RHEA-COMP:17339"/>
        <dbReference type="Rhea" id="RHEA-COMP:17340"/>
        <dbReference type="ChEBI" id="CHEBI:33019"/>
        <dbReference type="ChEBI" id="CHEBI:61560"/>
        <dbReference type="ChEBI" id="CHEBI:173112"/>
        <dbReference type="EC" id="2.7.7.7"/>
    </reaction>
</comment>
<dbReference type="InterPro" id="IPR008921">
    <property type="entry name" value="DNA_pol3_clamp-load_cplx_C"/>
</dbReference>
<evidence type="ECO:0000259" key="9">
    <source>
        <dbReference type="Pfam" id="PF06144"/>
    </source>
</evidence>
<feature type="domain" description="DNA polymerase III delta N-terminal" evidence="9">
    <location>
        <begin position="3"/>
        <end position="135"/>
    </location>
</feature>
<accession>X1ERA1</accession>
<dbReference type="GO" id="GO:0006261">
    <property type="term" value="P:DNA-templated DNA replication"/>
    <property type="evidence" value="ECO:0007669"/>
    <property type="project" value="TreeGrafter"/>
</dbReference>
<proteinExistence type="inferred from homology"/>
<dbReference type="InterPro" id="IPR005790">
    <property type="entry name" value="DNA_polIII_delta"/>
</dbReference>
<dbReference type="Gene3D" id="3.40.50.300">
    <property type="entry name" value="P-loop containing nucleotide triphosphate hydrolases"/>
    <property type="match status" value="1"/>
</dbReference>
<comment type="similarity">
    <text evidence="7">Belongs to the DNA polymerase HolA subunit family.</text>
</comment>
<dbReference type="InterPro" id="IPR010372">
    <property type="entry name" value="DNA_pol3_delta_N"/>
</dbReference>
<comment type="caution">
    <text evidence="11">The sequence shown here is derived from an EMBL/GenBank/DDBJ whole genome shotgun (WGS) entry which is preliminary data.</text>
</comment>
<reference evidence="11" key="1">
    <citation type="journal article" date="2014" name="Front. Microbiol.">
        <title>High frequency of phylogenetically diverse reductive dehalogenase-homologous genes in deep subseafloor sedimentary metagenomes.</title>
        <authorList>
            <person name="Kawai M."/>
            <person name="Futagami T."/>
            <person name="Toyoda A."/>
            <person name="Takaki Y."/>
            <person name="Nishi S."/>
            <person name="Hori S."/>
            <person name="Arai W."/>
            <person name="Tsubouchi T."/>
            <person name="Morono Y."/>
            <person name="Uchiyama I."/>
            <person name="Ito T."/>
            <person name="Fujiyama A."/>
            <person name="Inagaki F."/>
            <person name="Takami H."/>
        </authorList>
    </citation>
    <scope>NUCLEOTIDE SEQUENCE</scope>
    <source>
        <strain evidence="11">Expedition CK06-06</strain>
    </source>
</reference>
<dbReference type="SUPFAM" id="SSF48019">
    <property type="entry name" value="post-AAA+ oligomerization domain-like"/>
    <property type="match status" value="1"/>
</dbReference>
<sequence>MFYILYGQDDFSLNRALERIKADLGDPQMLAVNTTKLDGQHLTLSELQGNCNVAPFLSPYRLVIVDGLLKRVEPKPGKQRFSKRAVTKSENKLGEDLVSYIKQMAPTTVLVLVDDSRISRHNPLLRKLSSLAKVKTFPLLRGRGLAAWIQQRVSEEGGSITSDAVSLLAELIGGNLWAMNNELLKLLLYTQGRPIGEDDVRQLVSYAQETNIFALVDAIVEGQTEIAQRMLHRLYQEGIAATYILAMITRQFRLIAQARELGSGLSRQQIQDKLGLTANYALDKTLSQAKLYDFEHIKRAYDKLLETDLAIKTGKYNDQLALELLVAELATSRV</sequence>
<name>X1ERA1_9ZZZZ</name>
<gene>
    <name evidence="11" type="ORF">S03H2_01209</name>
</gene>
<dbReference type="NCBIfam" id="TIGR01128">
    <property type="entry name" value="holA"/>
    <property type="match status" value="1"/>
</dbReference>
<dbReference type="GO" id="GO:0003887">
    <property type="term" value="F:DNA-directed DNA polymerase activity"/>
    <property type="evidence" value="ECO:0007669"/>
    <property type="project" value="UniProtKB-KW"/>
</dbReference>
<dbReference type="CDD" id="cd18138">
    <property type="entry name" value="HLD_clamp_pol_III_delta"/>
    <property type="match status" value="1"/>
</dbReference>
<evidence type="ECO:0000259" key="10">
    <source>
        <dbReference type="Pfam" id="PF21694"/>
    </source>
</evidence>
<dbReference type="InterPro" id="IPR048466">
    <property type="entry name" value="DNA_pol3_delta-like_C"/>
</dbReference>
<dbReference type="GO" id="GO:0003677">
    <property type="term" value="F:DNA binding"/>
    <property type="evidence" value="ECO:0007669"/>
    <property type="project" value="InterPro"/>
</dbReference>
<evidence type="ECO:0000256" key="4">
    <source>
        <dbReference type="ARBA" id="ARBA00022695"/>
    </source>
</evidence>
<dbReference type="GO" id="GO:0009360">
    <property type="term" value="C:DNA polymerase III complex"/>
    <property type="evidence" value="ECO:0007669"/>
    <property type="project" value="InterPro"/>
</dbReference>
<dbReference type="AlphaFoldDB" id="X1ERA1"/>